<name>A0A2S3WL62_PSEPU</name>
<dbReference type="PROSITE" id="PS51898">
    <property type="entry name" value="TYR_RECOMBINASE"/>
    <property type="match status" value="1"/>
</dbReference>
<evidence type="ECO:0000313" key="3">
    <source>
        <dbReference type="EMBL" id="POG00922.1"/>
    </source>
</evidence>
<sequence>MTCQTLRSSATPKALTGWVLLDGNNVPRYWATVWADVLQAKLKDSTRSRCLYAIDRLYQHFALLHQADVLDRLLTDCQFDALEAGLAAFLSVLRNQAKRDGIVNSTVWASAIRFIVDILRYLARGIDADNMKGRLENLEKLYSQLDPSPPAEPGPIRALPGIVVDDLYRIMEPLSPDNPFRTEKNRWRNYFVFICALASGLRRGEVASLAIDAIQSEYDYVANDDRSWISVRENPYVEVDPRRDAASIKNAQSRRQLPISQELLRINDRLVLGTPRKQSHGYLVSSQKGKPISLRQLQRIFEVASGRLSPAARRALQFRGKNNVTLHDLRHTCAVYRLKCYLDSGHDLDTAVEKLRVFFGWSASSDMPRHYARAYFESEHADVWSDKYEKIISVLRELG</sequence>
<reference evidence="3 4" key="1">
    <citation type="submission" date="2016-08" db="EMBL/GenBank/DDBJ databases">
        <authorList>
            <person name="Seilhamer J.J."/>
        </authorList>
    </citation>
    <scope>NUCLEOTIDE SEQUENCE [LARGE SCALE GENOMIC DNA]</scope>
    <source>
        <strain evidence="3 4">KH-18-2</strain>
    </source>
</reference>
<protein>
    <recommendedName>
        <fullName evidence="2">Tyr recombinase domain-containing protein</fullName>
    </recommendedName>
</protein>
<dbReference type="CDD" id="cd00397">
    <property type="entry name" value="DNA_BRE_C"/>
    <property type="match status" value="1"/>
</dbReference>
<feature type="domain" description="Tyr recombinase" evidence="2">
    <location>
        <begin position="157"/>
        <end position="385"/>
    </location>
</feature>
<dbReference type="Proteomes" id="UP000237378">
    <property type="component" value="Unassembled WGS sequence"/>
</dbReference>
<keyword evidence="1" id="KW-0233">DNA recombination</keyword>
<dbReference type="GO" id="GO:0015074">
    <property type="term" value="P:DNA integration"/>
    <property type="evidence" value="ECO:0007669"/>
    <property type="project" value="InterPro"/>
</dbReference>
<dbReference type="GO" id="GO:0006310">
    <property type="term" value="P:DNA recombination"/>
    <property type="evidence" value="ECO:0007669"/>
    <property type="project" value="UniProtKB-KW"/>
</dbReference>
<reference evidence="3 4" key="2">
    <citation type="submission" date="2018-03" db="EMBL/GenBank/DDBJ databases">
        <title>Draft genome of Pseudomonas putida strain KH-18-2.</title>
        <authorList>
            <person name="Yoshizawa S."/>
            <person name="Khan N.H."/>
            <person name="Nishimura M."/>
            <person name="Chiura H.X."/>
            <person name="Ogura Y."/>
            <person name="Hayashi T."/>
            <person name="Kogure K."/>
        </authorList>
    </citation>
    <scope>NUCLEOTIDE SEQUENCE [LARGE SCALE GENOMIC DNA]</scope>
    <source>
        <strain evidence="3 4">KH-18-2</strain>
    </source>
</reference>
<dbReference type="SUPFAM" id="SSF56349">
    <property type="entry name" value="DNA breaking-rejoining enzymes"/>
    <property type="match status" value="1"/>
</dbReference>
<evidence type="ECO:0000313" key="4">
    <source>
        <dbReference type="Proteomes" id="UP000237378"/>
    </source>
</evidence>
<comment type="caution">
    <text evidence="3">The sequence shown here is derived from an EMBL/GenBank/DDBJ whole genome shotgun (WGS) entry which is preliminary data.</text>
</comment>
<dbReference type="InterPro" id="IPR011010">
    <property type="entry name" value="DNA_brk_join_enz"/>
</dbReference>
<evidence type="ECO:0000256" key="1">
    <source>
        <dbReference type="ARBA" id="ARBA00023172"/>
    </source>
</evidence>
<dbReference type="EMBL" id="MING01000086">
    <property type="protein sequence ID" value="POG00922.1"/>
    <property type="molecule type" value="Genomic_DNA"/>
</dbReference>
<dbReference type="Gene3D" id="1.10.443.10">
    <property type="entry name" value="Intergrase catalytic core"/>
    <property type="match status" value="1"/>
</dbReference>
<dbReference type="InterPro" id="IPR002104">
    <property type="entry name" value="Integrase_catalytic"/>
</dbReference>
<dbReference type="AlphaFoldDB" id="A0A2S3WL62"/>
<dbReference type="RefSeq" id="WP_023092971.1">
    <property type="nucleotide sequence ID" value="NZ_MING01000086.1"/>
</dbReference>
<accession>A0A2S3WL62</accession>
<gene>
    <name evidence="3" type="ORF">BGP82_26095</name>
</gene>
<proteinExistence type="predicted"/>
<dbReference type="InterPro" id="IPR013762">
    <property type="entry name" value="Integrase-like_cat_sf"/>
</dbReference>
<dbReference type="Pfam" id="PF00589">
    <property type="entry name" value="Phage_integrase"/>
    <property type="match status" value="1"/>
</dbReference>
<organism evidence="3 4">
    <name type="scientific">Pseudomonas putida</name>
    <name type="common">Arthrobacter siderocapsulatus</name>
    <dbReference type="NCBI Taxonomy" id="303"/>
    <lineage>
        <taxon>Bacteria</taxon>
        <taxon>Pseudomonadati</taxon>
        <taxon>Pseudomonadota</taxon>
        <taxon>Gammaproteobacteria</taxon>
        <taxon>Pseudomonadales</taxon>
        <taxon>Pseudomonadaceae</taxon>
        <taxon>Pseudomonas</taxon>
    </lineage>
</organism>
<evidence type="ECO:0000259" key="2">
    <source>
        <dbReference type="PROSITE" id="PS51898"/>
    </source>
</evidence>
<dbReference type="GO" id="GO:0003677">
    <property type="term" value="F:DNA binding"/>
    <property type="evidence" value="ECO:0007669"/>
    <property type="project" value="InterPro"/>
</dbReference>